<evidence type="ECO:0000313" key="2">
    <source>
        <dbReference type="EMBL" id="EED86108.1"/>
    </source>
</evidence>
<dbReference type="InParanoid" id="B8LEY9"/>
<accession>B8LEY9</accession>
<sequence length="297" mass="33841">MNSYAQTRNTSNLKISLNISTTCLPISYDAYKRLLSEAGTLHANIGISMHHQQTNMKPQALSSDDVEPCLHHYKQAVKYLSLYSRLPSSTSSNELKIHPPDEAQRKLERRVRDLRGQYQMIKQYHTQGTSSQAPTIQTSDSVEPPPDEQSSTTLHYFTDVLPLAFDTKTSPLKYSKPYLMFIVLFNMATVYHKTLKQHGMAYFFLKKAVHHAPNPSYFVRINNNAALLLSECYEMKSEAVKILGEILLFIKQHGKESKEDIICTSDIGRILLNASRLHHQMGLMKEATDLYNQYVAV</sequence>
<evidence type="ECO:0000313" key="3">
    <source>
        <dbReference type="Proteomes" id="UP000001449"/>
    </source>
</evidence>
<organism evidence="2 3">
    <name type="scientific">Thalassiosira pseudonana</name>
    <name type="common">Marine diatom</name>
    <name type="synonym">Cyclotella nana</name>
    <dbReference type="NCBI Taxonomy" id="35128"/>
    <lineage>
        <taxon>Eukaryota</taxon>
        <taxon>Sar</taxon>
        <taxon>Stramenopiles</taxon>
        <taxon>Ochrophyta</taxon>
        <taxon>Bacillariophyta</taxon>
        <taxon>Coscinodiscophyceae</taxon>
        <taxon>Thalassiosirophycidae</taxon>
        <taxon>Thalassiosirales</taxon>
        <taxon>Thalassiosiraceae</taxon>
        <taxon>Thalassiosira</taxon>
    </lineage>
</organism>
<dbReference type="AlphaFoldDB" id="B8LEY9"/>
<gene>
    <name evidence="2" type="ORF">THAPSDRAFT_bd1954</name>
</gene>
<feature type="compositionally biased region" description="Polar residues" evidence="1">
    <location>
        <begin position="124"/>
        <end position="141"/>
    </location>
</feature>
<dbReference type="RefSeq" id="XP_002297586.1">
    <property type="nucleotide sequence ID" value="XM_002297550.1"/>
</dbReference>
<dbReference type="PaxDb" id="35128-Thapsdraft1954"/>
<dbReference type="EMBL" id="DS999454">
    <property type="protein sequence ID" value="EED86108.1"/>
    <property type="molecule type" value="Genomic_DNA"/>
</dbReference>
<dbReference type="Proteomes" id="UP000001449">
    <property type="component" value="Unassembled WGS sequence"/>
</dbReference>
<name>B8LEY9_THAPS</name>
<dbReference type="GeneID" id="7453239"/>
<proteinExistence type="predicted"/>
<protein>
    <submittedName>
        <fullName evidence="2">Uncharacterized protein</fullName>
    </submittedName>
</protein>
<evidence type="ECO:0000256" key="1">
    <source>
        <dbReference type="SAM" id="MobiDB-lite"/>
    </source>
</evidence>
<dbReference type="HOGENOM" id="CLU_938401_0_0_1"/>
<reference evidence="2 3" key="1">
    <citation type="journal article" date="2004" name="Science">
        <title>The genome of the diatom Thalassiosira pseudonana: ecology, evolution, and metabolism.</title>
        <authorList>
            <person name="Armbrust E.V."/>
            <person name="Berges J.A."/>
            <person name="Bowler C."/>
            <person name="Green B.R."/>
            <person name="Martinez D."/>
            <person name="Putnam N.H."/>
            <person name="Zhou S."/>
            <person name="Allen A.E."/>
            <person name="Apt K.E."/>
            <person name="Bechner M."/>
            <person name="Brzezinski M.A."/>
            <person name="Chaal B.K."/>
            <person name="Chiovitti A."/>
            <person name="Davis A.K."/>
            <person name="Demarest M.S."/>
            <person name="Detter J.C."/>
            <person name="Glavina T."/>
            <person name="Goodstein D."/>
            <person name="Hadi M.Z."/>
            <person name="Hellsten U."/>
            <person name="Hildebrand M."/>
            <person name="Jenkins B.D."/>
            <person name="Jurka J."/>
            <person name="Kapitonov V.V."/>
            <person name="Kroger N."/>
            <person name="Lau W.W."/>
            <person name="Lane T.W."/>
            <person name="Larimer F.W."/>
            <person name="Lippmeier J.C."/>
            <person name="Lucas S."/>
            <person name="Medina M."/>
            <person name="Montsant A."/>
            <person name="Obornik M."/>
            <person name="Parker M.S."/>
            <person name="Palenik B."/>
            <person name="Pazour G.J."/>
            <person name="Richardson P.M."/>
            <person name="Rynearson T.A."/>
            <person name="Saito M.A."/>
            <person name="Schwartz D.C."/>
            <person name="Thamatrakoln K."/>
            <person name="Valentin K."/>
            <person name="Vardi A."/>
            <person name="Wilkerson F.P."/>
            <person name="Rokhsar D.S."/>
        </authorList>
    </citation>
    <scope>NUCLEOTIDE SEQUENCE [LARGE SCALE GENOMIC DNA]</scope>
    <source>
        <strain evidence="2 3">CCMP1335</strain>
    </source>
</reference>
<keyword evidence="3" id="KW-1185">Reference proteome</keyword>
<dbReference type="KEGG" id="tps:THAPSDRAFT_bd1954"/>
<reference evidence="2 3" key="2">
    <citation type="journal article" date="2008" name="Nature">
        <title>The Phaeodactylum genome reveals the evolutionary history of diatom genomes.</title>
        <authorList>
            <person name="Bowler C."/>
            <person name="Allen A.E."/>
            <person name="Badger J.H."/>
            <person name="Grimwood J."/>
            <person name="Jabbari K."/>
            <person name="Kuo A."/>
            <person name="Maheswari U."/>
            <person name="Martens C."/>
            <person name="Maumus F."/>
            <person name="Otillar R.P."/>
            <person name="Rayko E."/>
            <person name="Salamov A."/>
            <person name="Vandepoele K."/>
            <person name="Beszteri B."/>
            <person name="Gruber A."/>
            <person name="Heijde M."/>
            <person name="Katinka M."/>
            <person name="Mock T."/>
            <person name="Valentin K."/>
            <person name="Verret F."/>
            <person name="Berges J.A."/>
            <person name="Brownlee C."/>
            <person name="Cadoret J.P."/>
            <person name="Chiovitti A."/>
            <person name="Choi C.J."/>
            <person name="Coesel S."/>
            <person name="De Martino A."/>
            <person name="Detter J.C."/>
            <person name="Durkin C."/>
            <person name="Falciatore A."/>
            <person name="Fournet J."/>
            <person name="Haruta M."/>
            <person name="Huysman M.J."/>
            <person name="Jenkins B.D."/>
            <person name="Jiroutova K."/>
            <person name="Jorgensen R.E."/>
            <person name="Joubert Y."/>
            <person name="Kaplan A."/>
            <person name="Kroger N."/>
            <person name="Kroth P.G."/>
            <person name="La Roche J."/>
            <person name="Lindquist E."/>
            <person name="Lommer M."/>
            <person name="Martin-Jezequel V."/>
            <person name="Lopez P.J."/>
            <person name="Lucas S."/>
            <person name="Mangogna M."/>
            <person name="McGinnis K."/>
            <person name="Medlin L.K."/>
            <person name="Montsant A."/>
            <person name="Oudot-Le Secq M.P."/>
            <person name="Napoli C."/>
            <person name="Obornik M."/>
            <person name="Parker M.S."/>
            <person name="Petit J.L."/>
            <person name="Porcel B.M."/>
            <person name="Poulsen N."/>
            <person name="Robison M."/>
            <person name="Rychlewski L."/>
            <person name="Rynearson T.A."/>
            <person name="Schmutz J."/>
            <person name="Shapiro H."/>
            <person name="Siaut M."/>
            <person name="Stanley M."/>
            <person name="Sussman M.R."/>
            <person name="Taylor A.R."/>
            <person name="Vardi A."/>
            <person name="von Dassow P."/>
            <person name="Vyverman W."/>
            <person name="Willis A."/>
            <person name="Wyrwicz L.S."/>
            <person name="Rokhsar D.S."/>
            <person name="Weissenbach J."/>
            <person name="Armbrust E.V."/>
            <person name="Green B.R."/>
            <person name="Van de Peer Y."/>
            <person name="Grigoriev I.V."/>
        </authorList>
    </citation>
    <scope>NUCLEOTIDE SEQUENCE [LARGE SCALE GENOMIC DNA]</scope>
    <source>
        <strain evidence="2 3">CCMP1335</strain>
    </source>
</reference>
<feature type="region of interest" description="Disordered" evidence="1">
    <location>
        <begin position="124"/>
        <end position="151"/>
    </location>
</feature>